<dbReference type="Proteomes" id="UP000799770">
    <property type="component" value="Unassembled WGS sequence"/>
</dbReference>
<organism evidence="3 4">
    <name type="scientific">Lophiotrema nucula</name>
    <dbReference type="NCBI Taxonomy" id="690887"/>
    <lineage>
        <taxon>Eukaryota</taxon>
        <taxon>Fungi</taxon>
        <taxon>Dikarya</taxon>
        <taxon>Ascomycota</taxon>
        <taxon>Pezizomycotina</taxon>
        <taxon>Dothideomycetes</taxon>
        <taxon>Pleosporomycetidae</taxon>
        <taxon>Pleosporales</taxon>
        <taxon>Lophiotremataceae</taxon>
        <taxon>Lophiotrema</taxon>
    </lineage>
</organism>
<feature type="region of interest" description="Disordered" evidence="1">
    <location>
        <begin position="1"/>
        <end position="20"/>
    </location>
</feature>
<accession>A0A6A5YU86</accession>
<reference evidence="3" key="1">
    <citation type="journal article" date="2020" name="Stud. Mycol.">
        <title>101 Dothideomycetes genomes: a test case for predicting lifestyles and emergence of pathogens.</title>
        <authorList>
            <person name="Haridas S."/>
            <person name="Albert R."/>
            <person name="Binder M."/>
            <person name="Bloem J."/>
            <person name="Labutti K."/>
            <person name="Salamov A."/>
            <person name="Andreopoulos B."/>
            <person name="Baker S."/>
            <person name="Barry K."/>
            <person name="Bills G."/>
            <person name="Bluhm B."/>
            <person name="Cannon C."/>
            <person name="Castanera R."/>
            <person name="Culley D."/>
            <person name="Daum C."/>
            <person name="Ezra D."/>
            <person name="Gonzalez J."/>
            <person name="Henrissat B."/>
            <person name="Kuo A."/>
            <person name="Liang C."/>
            <person name="Lipzen A."/>
            <person name="Lutzoni F."/>
            <person name="Magnuson J."/>
            <person name="Mondo S."/>
            <person name="Nolan M."/>
            <person name="Ohm R."/>
            <person name="Pangilinan J."/>
            <person name="Park H.-J."/>
            <person name="Ramirez L."/>
            <person name="Alfaro M."/>
            <person name="Sun H."/>
            <person name="Tritt A."/>
            <person name="Yoshinaga Y."/>
            <person name="Zwiers L.-H."/>
            <person name="Turgeon B."/>
            <person name="Goodwin S."/>
            <person name="Spatafora J."/>
            <person name="Crous P."/>
            <person name="Grigoriev I."/>
        </authorList>
    </citation>
    <scope>NUCLEOTIDE SEQUENCE</scope>
    <source>
        <strain evidence="3">CBS 627.86</strain>
    </source>
</reference>
<evidence type="ECO:0000313" key="3">
    <source>
        <dbReference type="EMBL" id="KAF2109658.1"/>
    </source>
</evidence>
<dbReference type="AlphaFoldDB" id="A0A6A5YU86"/>
<sequence length="686" mass="78357">MLVSTASCQAEGGSSDVSEAPRTIIPNQLCTTCTSINFASLGHPSHERSTASGFTLSPTRSPTCAICQLLEHSLDRSGERAEQGILRGTYDGRELQIYIENRRLEYSIQRCEQSLEAQTNQSVHVSKRFDPCELTRWLKECESHQCLPQNHSDSRCHLPQNFRVVDVIERRIVHCETFVRYCALSYVWGSRNQRFLQKNSQHELALEGRIDRLEELPQTIIDAMNLCRDIGCRYLWVDSLCIIQDCDEDRHSQIRSMADIYSQSYLCIIAATGEDANSGLRPYGRFGRQQPIETAVTQISGLGGFVATLSPQFAAEGIARSVWASRGWTLQEQALSRRVLFFAGTYTFFRCERSLWGEDFGLGFSNLFDRIQRWDLPMPPFYRRKSVDGHVYSNTFKQMLGEYLRRQKNLRYEEDILNAITGVLIRMKDDIGDHLWGLPSKRLSVALQWRSTEESFAGEQRPGFPSWSWAGWRHGLYDSSFDIYEGVDTESRNQSAISCWVMEGRMFREIEQIQVHVVATQLRKAMFDDRRPKACNGTSEHDLSALASFVASPNAVLDLLRGWQSPLETPISQHLFIWASCAKFHVDRVELDDGELVCVHLDGNRLGKVELNTRYRVKAGDSIECFVTTVGMYSMEVKVRVLLIKLVYKAGSLSPPIYRRVQALDTSVSLRDWVSYRPENRLIVLV</sequence>
<dbReference type="PANTHER" id="PTHR33112:SF12">
    <property type="entry name" value="HETEROKARYON INCOMPATIBILITY DOMAIN-CONTAINING PROTEIN"/>
    <property type="match status" value="1"/>
</dbReference>
<dbReference type="InterPro" id="IPR010730">
    <property type="entry name" value="HET"/>
</dbReference>
<evidence type="ECO:0000313" key="4">
    <source>
        <dbReference type="Proteomes" id="UP000799770"/>
    </source>
</evidence>
<dbReference type="EMBL" id="ML977341">
    <property type="protein sequence ID" value="KAF2109658.1"/>
    <property type="molecule type" value="Genomic_DNA"/>
</dbReference>
<proteinExistence type="predicted"/>
<keyword evidence="4" id="KW-1185">Reference proteome</keyword>
<gene>
    <name evidence="3" type="ORF">BDV96DRAFT_232144</name>
</gene>
<dbReference type="OrthoDB" id="5135333at2759"/>
<evidence type="ECO:0000256" key="1">
    <source>
        <dbReference type="SAM" id="MobiDB-lite"/>
    </source>
</evidence>
<dbReference type="PANTHER" id="PTHR33112">
    <property type="entry name" value="DOMAIN PROTEIN, PUTATIVE-RELATED"/>
    <property type="match status" value="1"/>
</dbReference>
<dbReference type="Pfam" id="PF06985">
    <property type="entry name" value="HET"/>
    <property type="match status" value="1"/>
</dbReference>
<feature type="domain" description="Heterokaryon incompatibility" evidence="2">
    <location>
        <begin position="181"/>
        <end position="332"/>
    </location>
</feature>
<protein>
    <submittedName>
        <fullName evidence="3">Heterokaryon incompatibility protein-domain-containing protein</fullName>
    </submittedName>
</protein>
<name>A0A6A5YU86_9PLEO</name>
<evidence type="ECO:0000259" key="2">
    <source>
        <dbReference type="Pfam" id="PF06985"/>
    </source>
</evidence>